<evidence type="ECO:0000313" key="7">
    <source>
        <dbReference type="Proteomes" id="UP000175691"/>
    </source>
</evidence>
<sequence length="342" mass="36724">MKKVKLTLKDVAEKLGVSTATISNAFNRPDQLSAARRDAILTACKEIGYSGPNKAAQILRKGHSNIVAVVLADNIGYMVSDPVASTFIRGVSSVLQEAGKHLLLYAGNATTILDVADFVDGFICYGAPQNTKLGDELKQQSKPVVTVDFNLEGCPSVNIDNEEAAYQMALSAIEEGDSVAILGLKLIDSPSTCRIYDSPLLDAETAISHRRLDGYMRAIQDRHATISNDWIWHLPESGGNFARQAAKEALSTTDRPRTILCMSDIIAIELLQCALGMGIDVPGELKITGFDGIDEAARTRPQLSTVCQSSIEKGQVAARLLLAGDDAKSEVLSFELLSGETI</sequence>
<dbReference type="InterPro" id="IPR010982">
    <property type="entry name" value="Lambda_DNA-bd_dom_sf"/>
</dbReference>
<dbReference type="CDD" id="cd01392">
    <property type="entry name" value="HTH_LacI"/>
    <property type="match status" value="1"/>
</dbReference>
<dbReference type="Proteomes" id="UP000175691">
    <property type="component" value="Unassembled WGS sequence"/>
</dbReference>
<evidence type="ECO:0000256" key="3">
    <source>
        <dbReference type="ARBA" id="ARBA00023163"/>
    </source>
</evidence>
<dbReference type="PROSITE" id="PS50943">
    <property type="entry name" value="HTH_CROC1"/>
    <property type="match status" value="1"/>
</dbReference>
<dbReference type="PANTHER" id="PTHR30146:SF138">
    <property type="entry name" value="TRANSCRIPTIONAL REGULATORY PROTEIN"/>
    <property type="match status" value="1"/>
</dbReference>
<proteinExistence type="predicted"/>
<dbReference type="InterPro" id="IPR028082">
    <property type="entry name" value="Peripla_BP_I"/>
</dbReference>
<dbReference type="Pfam" id="PF13377">
    <property type="entry name" value="Peripla_BP_3"/>
    <property type="match status" value="1"/>
</dbReference>
<keyword evidence="1" id="KW-0805">Transcription regulation</keyword>
<evidence type="ECO:0000313" key="6">
    <source>
        <dbReference type="EMBL" id="OFC70575.1"/>
    </source>
</evidence>
<name>A0A1E7ZAL2_9ALTE</name>
<reference evidence="6 7" key="1">
    <citation type="submission" date="2016-08" db="EMBL/GenBank/DDBJ databases">
        <authorList>
            <person name="Seilhamer J.J."/>
        </authorList>
    </citation>
    <scope>NUCLEOTIDE SEQUENCE [LARGE SCALE GENOMIC DNA]</scope>
    <source>
        <strain evidence="6 7">KCTC 42603</strain>
    </source>
</reference>
<dbReference type="STRING" id="1656094.BFC18_12530"/>
<evidence type="ECO:0000259" key="5">
    <source>
        <dbReference type="PROSITE" id="PS50943"/>
    </source>
</evidence>
<dbReference type="PANTHER" id="PTHR30146">
    <property type="entry name" value="LACI-RELATED TRANSCRIPTIONAL REPRESSOR"/>
    <property type="match status" value="1"/>
</dbReference>
<keyword evidence="3" id="KW-0804">Transcription</keyword>
<gene>
    <name evidence="6" type="ORF">BFC18_12530</name>
</gene>
<feature type="domain" description="HTH cro/C1-type" evidence="5">
    <location>
        <begin position="2"/>
        <end position="24"/>
    </location>
</feature>
<feature type="domain" description="HTH lacI-type" evidence="4">
    <location>
        <begin position="6"/>
        <end position="61"/>
    </location>
</feature>
<dbReference type="GO" id="GO:0003700">
    <property type="term" value="F:DNA-binding transcription factor activity"/>
    <property type="evidence" value="ECO:0007669"/>
    <property type="project" value="TreeGrafter"/>
</dbReference>
<comment type="caution">
    <text evidence="6">The sequence shown here is derived from an EMBL/GenBank/DDBJ whole genome shotgun (WGS) entry which is preliminary data.</text>
</comment>
<dbReference type="InterPro" id="IPR046335">
    <property type="entry name" value="LacI/GalR-like_sensor"/>
</dbReference>
<accession>A0A1E7ZAL2</accession>
<dbReference type="AlphaFoldDB" id="A0A1E7ZAL2"/>
<dbReference type="Gene3D" id="3.40.50.2300">
    <property type="match status" value="2"/>
</dbReference>
<dbReference type="SUPFAM" id="SSF53822">
    <property type="entry name" value="Periplasmic binding protein-like I"/>
    <property type="match status" value="1"/>
</dbReference>
<dbReference type="InterPro" id="IPR000843">
    <property type="entry name" value="HTH_LacI"/>
</dbReference>
<dbReference type="InterPro" id="IPR001387">
    <property type="entry name" value="Cro/C1-type_HTH"/>
</dbReference>
<dbReference type="GO" id="GO:0000976">
    <property type="term" value="F:transcription cis-regulatory region binding"/>
    <property type="evidence" value="ECO:0007669"/>
    <property type="project" value="TreeGrafter"/>
</dbReference>
<dbReference type="SUPFAM" id="SSF47413">
    <property type="entry name" value="lambda repressor-like DNA-binding domains"/>
    <property type="match status" value="1"/>
</dbReference>
<dbReference type="Pfam" id="PF00356">
    <property type="entry name" value="LacI"/>
    <property type="match status" value="1"/>
</dbReference>
<keyword evidence="2" id="KW-0238">DNA-binding</keyword>
<keyword evidence="7" id="KW-1185">Reference proteome</keyword>
<dbReference type="Gene3D" id="1.10.260.40">
    <property type="entry name" value="lambda repressor-like DNA-binding domains"/>
    <property type="match status" value="1"/>
</dbReference>
<dbReference type="CDD" id="cd06279">
    <property type="entry name" value="PBP1_LacI-like"/>
    <property type="match status" value="1"/>
</dbReference>
<dbReference type="EMBL" id="MDHN01000028">
    <property type="protein sequence ID" value="OFC70575.1"/>
    <property type="molecule type" value="Genomic_DNA"/>
</dbReference>
<evidence type="ECO:0000256" key="2">
    <source>
        <dbReference type="ARBA" id="ARBA00023125"/>
    </source>
</evidence>
<dbReference type="PROSITE" id="PS50932">
    <property type="entry name" value="HTH_LACI_2"/>
    <property type="match status" value="1"/>
</dbReference>
<evidence type="ECO:0000259" key="4">
    <source>
        <dbReference type="PROSITE" id="PS50932"/>
    </source>
</evidence>
<evidence type="ECO:0000256" key="1">
    <source>
        <dbReference type="ARBA" id="ARBA00023015"/>
    </source>
</evidence>
<dbReference type="OrthoDB" id="5171752at2"/>
<protein>
    <submittedName>
        <fullName evidence="6">LacI family transcriptional regulator</fullName>
    </submittedName>
</protein>
<dbReference type="SMART" id="SM00354">
    <property type="entry name" value="HTH_LACI"/>
    <property type="match status" value="1"/>
</dbReference>
<organism evidence="6 7">
    <name type="scientific">Alteromonas confluentis</name>
    <dbReference type="NCBI Taxonomy" id="1656094"/>
    <lineage>
        <taxon>Bacteria</taxon>
        <taxon>Pseudomonadati</taxon>
        <taxon>Pseudomonadota</taxon>
        <taxon>Gammaproteobacteria</taxon>
        <taxon>Alteromonadales</taxon>
        <taxon>Alteromonadaceae</taxon>
        <taxon>Alteromonas/Salinimonas group</taxon>
        <taxon>Alteromonas</taxon>
    </lineage>
</organism>
<dbReference type="RefSeq" id="WP_070125648.1">
    <property type="nucleotide sequence ID" value="NZ_MDHN01000028.1"/>
</dbReference>